<keyword evidence="1" id="KW-0175">Coiled coil</keyword>
<evidence type="ECO:0000313" key="6">
    <source>
        <dbReference type="Proteomes" id="UP001170379"/>
    </source>
</evidence>
<organism evidence="5 6">
    <name type="scientific">Gulosibacter molinativorax</name>
    <dbReference type="NCBI Taxonomy" id="256821"/>
    <lineage>
        <taxon>Bacteria</taxon>
        <taxon>Bacillati</taxon>
        <taxon>Actinomycetota</taxon>
        <taxon>Actinomycetes</taxon>
        <taxon>Micrococcales</taxon>
        <taxon>Microbacteriaceae</taxon>
        <taxon>Gulosibacter</taxon>
    </lineage>
</organism>
<feature type="domain" description="DUF4349" evidence="4">
    <location>
        <begin position="90"/>
        <end position="297"/>
    </location>
</feature>
<dbReference type="Proteomes" id="UP001170379">
    <property type="component" value="Unassembled WGS sequence"/>
</dbReference>
<reference evidence="5" key="1">
    <citation type="submission" date="2018-03" db="EMBL/GenBank/DDBJ databases">
        <authorList>
            <person name="Nunes O.C."/>
            <person name="Lopes A.R."/>
            <person name="Froufe H."/>
            <person name="Munoz-Merida A."/>
            <person name="Barroso C."/>
            <person name="Egas C."/>
        </authorList>
    </citation>
    <scope>NUCLEOTIDE SEQUENCE</scope>
    <source>
        <strain evidence="5">ON4</strain>
    </source>
</reference>
<sequence>MHGLARAATVVAMSTTISKRLLGSVVAGLTALALLAGCAGGSAQVDSDAPSGAVTEEYSGQAPQDGAAGDSSQAEPAPQAPGDESQVAERDVITTTSADIRVEDVPGSVGKLEQLVTKHDGRIEARTERVNDAVPEAYLTVRIPADQNDAFLTELKELGEVMQIETQALDVTLERVDLESRISSLKSSIASLEAMLEKATNVEDMLDIEQELGDRQAELQSLEAQLEVLSEDVAMSTVYVNLSSSASPQPIDEPSGFWGGLVKGWNDFVASLNEFVTDFGYAIPGLVLLLVILGLLWLFVGRPIVRRARKRAAVRGEQLDARPEWPGPGAAGAGAAAQATPDRQQRPEPEHAEAATAGEPSDAPDASDASDASTNRDSGMPPLPKVD</sequence>
<evidence type="ECO:0000259" key="4">
    <source>
        <dbReference type="Pfam" id="PF14257"/>
    </source>
</evidence>
<dbReference type="InterPro" id="IPR025645">
    <property type="entry name" value="DUF4349"/>
</dbReference>
<evidence type="ECO:0000256" key="2">
    <source>
        <dbReference type="SAM" id="MobiDB-lite"/>
    </source>
</evidence>
<reference evidence="5" key="2">
    <citation type="journal article" date="2022" name="Sci. Rep.">
        <title>In silico prediction of the enzymes involved in the degradation of the herbicide molinate by Gulosibacter molinativorax ON4T.</title>
        <authorList>
            <person name="Lopes A.R."/>
            <person name="Bunin E."/>
            <person name="Viana A.T."/>
            <person name="Froufe H."/>
            <person name="Munoz-Merida A."/>
            <person name="Pinho D."/>
            <person name="Figueiredo J."/>
            <person name="Barroso C."/>
            <person name="Vaz-Moreira I."/>
            <person name="Bellanger X."/>
            <person name="Egas C."/>
            <person name="Nunes O.C."/>
        </authorList>
    </citation>
    <scope>NUCLEOTIDE SEQUENCE</scope>
    <source>
        <strain evidence="5">ON4</strain>
    </source>
</reference>
<evidence type="ECO:0000256" key="3">
    <source>
        <dbReference type="SAM" id="Phobius"/>
    </source>
</evidence>
<feature type="region of interest" description="Disordered" evidence="2">
    <location>
        <begin position="45"/>
        <end position="89"/>
    </location>
</feature>
<evidence type="ECO:0000256" key="1">
    <source>
        <dbReference type="SAM" id="Coils"/>
    </source>
</evidence>
<feature type="transmembrane region" description="Helical" evidence="3">
    <location>
        <begin position="279"/>
        <end position="300"/>
    </location>
</feature>
<evidence type="ECO:0000313" key="5">
    <source>
        <dbReference type="EMBL" id="MDJ1372111.1"/>
    </source>
</evidence>
<name>A0ABT7CA71_9MICO</name>
<feature type="coiled-coil region" evidence="1">
    <location>
        <begin position="175"/>
        <end position="232"/>
    </location>
</feature>
<dbReference type="EMBL" id="PXVD01000020">
    <property type="protein sequence ID" value="MDJ1372111.1"/>
    <property type="molecule type" value="Genomic_DNA"/>
</dbReference>
<gene>
    <name evidence="5" type="ORF">C7K25_12145</name>
</gene>
<feature type="compositionally biased region" description="Basic and acidic residues" evidence="2">
    <location>
        <begin position="343"/>
        <end position="353"/>
    </location>
</feature>
<keyword evidence="3" id="KW-0812">Transmembrane</keyword>
<keyword evidence="3" id="KW-0472">Membrane</keyword>
<keyword evidence="3" id="KW-1133">Transmembrane helix</keyword>
<keyword evidence="6" id="KW-1185">Reference proteome</keyword>
<feature type="region of interest" description="Disordered" evidence="2">
    <location>
        <begin position="315"/>
        <end position="387"/>
    </location>
</feature>
<comment type="caution">
    <text evidence="5">The sequence shown here is derived from an EMBL/GenBank/DDBJ whole genome shotgun (WGS) entry which is preliminary data.</text>
</comment>
<proteinExistence type="predicted"/>
<protein>
    <submittedName>
        <fullName evidence="5">DUF4349 domain-containing protein</fullName>
    </submittedName>
</protein>
<accession>A0ABT7CA71</accession>
<dbReference type="Pfam" id="PF14257">
    <property type="entry name" value="DUF4349"/>
    <property type="match status" value="1"/>
</dbReference>
<feature type="compositionally biased region" description="Low complexity" evidence="2">
    <location>
        <begin position="360"/>
        <end position="373"/>
    </location>
</feature>